<dbReference type="AlphaFoldDB" id="A0A2S7VE28"/>
<dbReference type="EMBL" id="MSCI01000002">
    <property type="protein sequence ID" value="PQJ59781.1"/>
    <property type="molecule type" value="Genomic_DNA"/>
</dbReference>
<accession>A0A2S7VE28</accession>
<gene>
    <name evidence="1" type="ORF">BTO10_10280</name>
</gene>
<comment type="caution">
    <text evidence="1">The sequence shown here is derived from an EMBL/GenBank/DDBJ whole genome shotgun (WGS) entry which is preliminary data.</text>
</comment>
<evidence type="ECO:0000313" key="1">
    <source>
        <dbReference type="EMBL" id="PQJ59781.1"/>
    </source>
</evidence>
<proteinExistence type="predicted"/>
<name>A0A2S7VE28_9VIBR</name>
<dbReference type="Proteomes" id="UP000238707">
    <property type="component" value="Unassembled WGS sequence"/>
</dbReference>
<protein>
    <submittedName>
        <fullName evidence="1">Uncharacterized protein</fullName>
    </submittedName>
</protein>
<keyword evidence="2" id="KW-1185">Reference proteome</keyword>
<reference evidence="1 2" key="1">
    <citation type="submission" date="2016-12" db="EMBL/GenBank/DDBJ databases">
        <title>Diversity of luminous bacteria.</title>
        <authorList>
            <person name="Yoshizawa S."/>
            <person name="Kogure K."/>
        </authorList>
    </citation>
    <scope>NUCLEOTIDE SEQUENCE [LARGE SCALE GENOMIC DNA]</scope>
    <source>
        <strain evidence="1 2">LC2-408</strain>
    </source>
</reference>
<sequence>MTYFIYDKAAFIAALFYLTHLNTYANTLDTIECSIKNQDIILKIENNSPFSLTLKTHTNSEYHQKVNNGKTTLILGLDQFPATLENHNDSEAWKISKSCKITKQ</sequence>
<evidence type="ECO:0000313" key="2">
    <source>
        <dbReference type="Proteomes" id="UP000238707"/>
    </source>
</evidence>
<organism evidence="1 2">
    <name type="scientific">Vibrio chagasii</name>
    <dbReference type="NCBI Taxonomy" id="170679"/>
    <lineage>
        <taxon>Bacteria</taxon>
        <taxon>Pseudomonadati</taxon>
        <taxon>Pseudomonadota</taxon>
        <taxon>Gammaproteobacteria</taxon>
        <taxon>Vibrionales</taxon>
        <taxon>Vibrionaceae</taxon>
        <taxon>Vibrio</taxon>
    </lineage>
</organism>